<dbReference type="InterPro" id="IPR043165">
    <property type="entry name" value="TruD_insert_sf"/>
</dbReference>
<dbReference type="PROSITE" id="PS50984">
    <property type="entry name" value="TRUD"/>
    <property type="match status" value="1"/>
</dbReference>
<dbReference type="PANTHER" id="PTHR47811:SF1">
    <property type="entry name" value="TRNA PSEUDOURIDINE SYNTHASE D"/>
    <property type="match status" value="1"/>
</dbReference>
<dbReference type="InterPro" id="IPR011760">
    <property type="entry name" value="PsdUridine_synth_TruD_insert"/>
</dbReference>
<proteinExistence type="inferred from homology"/>
<evidence type="ECO:0000313" key="6">
    <source>
        <dbReference type="Proteomes" id="UP000077734"/>
    </source>
</evidence>
<dbReference type="EC" id="5.4.99.27" evidence="4"/>
<evidence type="ECO:0000256" key="4">
    <source>
        <dbReference type="HAMAP-Rule" id="MF_01082"/>
    </source>
</evidence>
<dbReference type="EMBL" id="LUUL01000094">
    <property type="protein sequence ID" value="OAI24108.1"/>
    <property type="molecule type" value="Genomic_DNA"/>
</dbReference>
<dbReference type="RefSeq" id="WP_064028574.1">
    <property type="nucleotide sequence ID" value="NZ_CP023669.1"/>
</dbReference>
<dbReference type="InterPro" id="IPR001656">
    <property type="entry name" value="PsdUridine_synth_TruD"/>
</dbReference>
<dbReference type="HAMAP" id="MF_01082">
    <property type="entry name" value="TruD"/>
    <property type="match status" value="1"/>
</dbReference>
<sequence>MTPNPEFVGFDLTGWPHAYGGPSGTGNIKTVPDDFIVEEILGFEPEGSGEHVFLFVEKIGENTEYVARLLARHAGVRQRDIGYAGLKDRHGRTRQWFSVWLPGKDDPDWSAVESESLKVLQVVRHPRKLKRGVLAGNRFEILLRNWQGDRAQAESQLRQIQTRGFPNYFGPQRFGHQGRNIDKAVALFGGAKLKREQASIYLSAARSYLFNLILAERVSQGNWDQALAGDIFKLAASNSLFAGAAADAGLAARVAAGEIHPTGVLYGKAGLFAEADAGQIEQAVLNANPLLVEGLRVHADAADRRALRAMPGELGWEWEHAGLRLGFSLPAGSYATALLRELIGDESAAA</sequence>
<keyword evidence="3 4" id="KW-0413">Isomerase</keyword>
<dbReference type="PROSITE" id="PS01268">
    <property type="entry name" value="UPF0024"/>
    <property type="match status" value="1"/>
</dbReference>
<protein>
    <recommendedName>
        <fullName evidence="4">tRNA pseudouridine synthase D</fullName>
        <ecNumber evidence="4">5.4.99.27</ecNumber>
    </recommendedName>
    <alternativeName>
        <fullName evidence="4">tRNA pseudouridine(13) synthase</fullName>
    </alternativeName>
    <alternativeName>
        <fullName evidence="4">tRNA pseudouridylate synthase D</fullName>
    </alternativeName>
    <alternativeName>
        <fullName evidence="4">tRNA-uridine isomerase D</fullName>
    </alternativeName>
</protein>
<dbReference type="SUPFAM" id="SSF55120">
    <property type="entry name" value="Pseudouridine synthase"/>
    <property type="match status" value="1"/>
</dbReference>
<comment type="caution">
    <text evidence="5">The sequence shown here is derived from an EMBL/GenBank/DDBJ whole genome shotgun (WGS) entry which is preliminary data.</text>
</comment>
<gene>
    <name evidence="4" type="primary">truD</name>
    <name evidence="5" type="ORF">A1356_16550</name>
</gene>
<dbReference type="CDD" id="cd02575">
    <property type="entry name" value="PseudoU_synth_EcTruD"/>
    <property type="match status" value="1"/>
</dbReference>
<dbReference type="GO" id="GO:0005829">
    <property type="term" value="C:cytosol"/>
    <property type="evidence" value="ECO:0007669"/>
    <property type="project" value="TreeGrafter"/>
</dbReference>
<dbReference type="Gene3D" id="3.30.2350.20">
    <property type="entry name" value="TruD, catalytic domain"/>
    <property type="match status" value="1"/>
</dbReference>
<dbReference type="InterPro" id="IPR020103">
    <property type="entry name" value="PsdUridine_synth_cat_dom_sf"/>
</dbReference>
<dbReference type="InterPro" id="IPR050170">
    <property type="entry name" value="TruD_pseudoU_synthase"/>
</dbReference>
<comment type="similarity">
    <text evidence="1 4">Belongs to the pseudouridine synthase TruD family.</text>
</comment>
<dbReference type="GO" id="GO:0031119">
    <property type="term" value="P:tRNA pseudouridine synthesis"/>
    <property type="evidence" value="ECO:0007669"/>
    <property type="project" value="UniProtKB-UniRule"/>
</dbReference>
<accession>A0A291IG53</accession>
<evidence type="ECO:0000256" key="1">
    <source>
        <dbReference type="ARBA" id="ARBA00007953"/>
    </source>
</evidence>
<keyword evidence="2 4" id="KW-0819">tRNA processing</keyword>
<dbReference type="Pfam" id="PF01142">
    <property type="entry name" value="TruD"/>
    <property type="match status" value="2"/>
</dbReference>
<dbReference type="InterPro" id="IPR020119">
    <property type="entry name" value="PsdUridine_synth_TruD_CS"/>
</dbReference>
<dbReference type="Gene3D" id="3.30.2340.10">
    <property type="entry name" value="TruD, insertion domain"/>
    <property type="match status" value="1"/>
</dbReference>
<dbReference type="PANTHER" id="PTHR47811">
    <property type="entry name" value="TRNA PSEUDOURIDINE SYNTHASE D"/>
    <property type="match status" value="1"/>
</dbReference>
<evidence type="ECO:0000256" key="2">
    <source>
        <dbReference type="ARBA" id="ARBA00022694"/>
    </source>
</evidence>
<dbReference type="GO" id="GO:0003723">
    <property type="term" value="F:RNA binding"/>
    <property type="evidence" value="ECO:0007669"/>
    <property type="project" value="InterPro"/>
</dbReference>
<dbReference type="GO" id="GO:0160150">
    <property type="term" value="F:tRNA pseudouridine(13) synthase activity"/>
    <property type="evidence" value="ECO:0007669"/>
    <property type="project" value="UniProtKB-EC"/>
</dbReference>
<feature type="active site" description="Nucleophile" evidence="4">
    <location>
        <position position="88"/>
    </location>
</feature>
<dbReference type="AlphaFoldDB" id="A0A291IG53"/>
<reference evidence="5 6" key="1">
    <citation type="submission" date="2016-03" db="EMBL/GenBank/DDBJ databases">
        <authorList>
            <person name="Heylen K."/>
            <person name="De Vos P."/>
            <person name="Vekeman B."/>
        </authorList>
    </citation>
    <scope>NUCLEOTIDE SEQUENCE [LARGE SCALE GENOMIC DNA]</scope>
    <source>
        <strain evidence="5 6">R-49807</strain>
    </source>
</reference>
<comment type="catalytic activity">
    <reaction evidence="4">
        <text>uridine(13) in tRNA = pseudouridine(13) in tRNA</text>
        <dbReference type="Rhea" id="RHEA:42540"/>
        <dbReference type="Rhea" id="RHEA-COMP:10105"/>
        <dbReference type="Rhea" id="RHEA-COMP:10106"/>
        <dbReference type="ChEBI" id="CHEBI:65314"/>
        <dbReference type="ChEBI" id="CHEBI:65315"/>
        <dbReference type="EC" id="5.4.99.27"/>
    </reaction>
</comment>
<dbReference type="KEGG" id="mko:MKLM6_0893"/>
<dbReference type="Proteomes" id="UP000077734">
    <property type="component" value="Unassembled WGS sequence"/>
</dbReference>
<evidence type="ECO:0000313" key="5">
    <source>
        <dbReference type="EMBL" id="OAI24108.1"/>
    </source>
</evidence>
<organism evidence="5 6">
    <name type="scientific">Methylomonas koyamae</name>
    <dbReference type="NCBI Taxonomy" id="702114"/>
    <lineage>
        <taxon>Bacteria</taxon>
        <taxon>Pseudomonadati</taxon>
        <taxon>Pseudomonadota</taxon>
        <taxon>Gammaproteobacteria</taxon>
        <taxon>Methylococcales</taxon>
        <taxon>Methylococcaceae</taxon>
        <taxon>Methylomonas</taxon>
    </lineage>
</organism>
<evidence type="ECO:0000256" key="3">
    <source>
        <dbReference type="ARBA" id="ARBA00023235"/>
    </source>
</evidence>
<comment type="function">
    <text evidence="4">Responsible for synthesis of pseudouridine from uracil-13 in transfer RNAs.</text>
</comment>
<name>A0A291IG53_9GAMM</name>
<keyword evidence="6" id="KW-1185">Reference proteome</keyword>
<dbReference type="InterPro" id="IPR042214">
    <property type="entry name" value="TruD_catalytic"/>
</dbReference>